<keyword evidence="6" id="KW-1185">Reference proteome</keyword>
<evidence type="ECO:0000313" key="6">
    <source>
        <dbReference type="Proteomes" id="UP000467840"/>
    </source>
</evidence>
<evidence type="ECO:0000313" key="5">
    <source>
        <dbReference type="EMBL" id="KAF2284380.1"/>
    </source>
</evidence>
<dbReference type="PROSITE" id="PS50297">
    <property type="entry name" value="ANK_REP_REGION"/>
    <property type="match status" value="1"/>
</dbReference>
<dbReference type="Gene3D" id="1.25.40.20">
    <property type="entry name" value="Ankyrin repeat-containing domain"/>
    <property type="match status" value="1"/>
</dbReference>
<dbReference type="InterPro" id="IPR036770">
    <property type="entry name" value="Ankyrin_rpt-contain_sf"/>
</dbReference>
<keyword evidence="3" id="KW-0472">Membrane</keyword>
<dbReference type="EMBL" id="JAAGAX010000018">
    <property type="protein sequence ID" value="KAF2284380.1"/>
    <property type="molecule type" value="Genomic_DNA"/>
</dbReference>
<accession>A0A6A6K6F4</accession>
<dbReference type="Pfam" id="PF13962">
    <property type="entry name" value="PGG"/>
    <property type="match status" value="1"/>
</dbReference>
<feature type="repeat" description="ANK" evidence="1">
    <location>
        <begin position="76"/>
        <end position="99"/>
    </location>
</feature>
<gene>
    <name evidence="5" type="ORF">GH714_021296</name>
</gene>
<organism evidence="5 6">
    <name type="scientific">Hevea brasiliensis</name>
    <name type="common">Para rubber tree</name>
    <name type="synonym">Siphonia brasiliensis</name>
    <dbReference type="NCBI Taxonomy" id="3981"/>
    <lineage>
        <taxon>Eukaryota</taxon>
        <taxon>Viridiplantae</taxon>
        <taxon>Streptophyta</taxon>
        <taxon>Embryophyta</taxon>
        <taxon>Tracheophyta</taxon>
        <taxon>Spermatophyta</taxon>
        <taxon>Magnoliopsida</taxon>
        <taxon>eudicotyledons</taxon>
        <taxon>Gunneridae</taxon>
        <taxon>Pentapetalae</taxon>
        <taxon>rosids</taxon>
        <taxon>fabids</taxon>
        <taxon>Malpighiales</taxon>
        <taxon>Euphorbiaceae</taxon>
        <taxon>Crotonoideae</taxon>
        <taxon>Micrandreae</taxon>
        <taxon>Hevea</taxon>
    </lineage>
</organism>
<dbReference type="SMART" id="SM00248">
    <property type="entry name" value="ANK"/>
    <property type="match status" value="4"/>
</dbReference>
<keyword evidence="3" id="KW-0812">Transmembrane</keyword>
<dbReference type="InterPro" id="IPR002110">
    <property type="entry name" value="Ankyrin_rpt"/>
</dbReference>
<evidence type="ECO:0000256" key="1">
    <source>
        <dbReference type="PROSITE-ProRule" id="PRU00023"/>
    </source>
</evidence>
<dbReference type="PANTHER" id="PTHR24177:SF33">
    <property type="entry name" value="ANKYRIN REPEAT FAMILY PROTEIN"/>
    <property type="match status" value="1"/>
</dbReference>
<feature type="compositionally biased region" description="Polar residues" evidence="2">
    <location>
        <begin position="22"/>
        <end position="32"/>
    </location>
</feature>
<keyword evidence="1" id="KW-0040">ANK repeat</keyword>
<dbReference type="InterPro" id="IPR026961">
    <property type="entry name" value="PGG_dom"/>
</dbReference>
<dbReference type="Proteomes" id="UP000467840">
    <property type="component" value="Chromosome 12"/>
</dbReference>
<evidence type="ECO:0000256" key="3">
    <source>
        <dbReference type="SAM" id="Phobius"/>
    </source>
</evidence>
<dbReference type="SUPFAM" id="SSF48403">
    <property type="entry name" value="Ankyrin repeat"/>
    <property type="match status" value="1"/>
</dbReference>
<dbReference type="AlphaFoldDB" id="A0A6A6K6F4"/>
<dbReference type="Pfam" id="PF12796">
    <property type="entry name" value="Ank_2"/>
    <property type="match status" value="1"/>
</dbReference>
<comment type="caution">
    <text evidence="5">The sequence shown here is derived from an EMBL/GenBank/DDBJ whole genome shotgun (WGS) entry which is preliminary data.</text>
</comment>
<sequence length="643" mass="72898">MEPYSDLSSRRKPASKAKAQALGSQEGSSSYDQEIEDTEYLQNLPLYKTVDNGDWEAAMKFLEENPAALTASLSADGDTALHVAVLAGHEEIVKELIKKLSAEDLAIKNENNATALNYAAIGGITKIAEDLVEKNKNLLTIPNQNDLIPVVVASLYGHKEMVRYLYKESPKEELSPEKGNNGIMLLTTCILGELYDIALDLLQLHPQLAFYQDSDNDTALYMLAQKPSAFPSGSTLPLWQQWIYDCIRVPEPHFSNNTHGDIERPRNGPIIRRNTNRGALFQLSVIIWKCLKPLVPGIRHLYNLKLTHAQAQELLCCICQQLSTLRKSEFDRLGVQKAIFIAVEHGIVEFIVEMTKHYPDIIWCEDECKRGIFMYATLQRQEKIFSLIYKMGAKKNYMATHWDKFFNNILHQAAYLAPSSQLECVSGAALQMQRELQWFKEVESIAQPKYRDMVNIYHKTPRALFSETHKRLVEEGEEWMKNTAESCTVVAALIATIMFSAIFTAPGGYDQAGEPLYLYQNLFMVFIVSDAMSLFASTSSLLMFLGILTSRYREEDFLMSLPTKLIIGLSSLFLSIATMMITFGVTLVIFLHKRIPWVSFPIILLASLPVTLFALLQFPILVEIFFSTYGPGIFDKPRKWRFF</sequence>
<feature type="transmembrane region" description="Helical" evidence="3">
    <location>
        <begin position="565"/>
        <end position="590"/>
    </location>
</feature>
<name>A0A6A6K6F4_HEVBR</name>
<evidence type="ECO:0000259" key="4">
    <source>
        <dbReference type="Pfam" id="PF13962"/>
    </source>
</evidence>
<reference evidence="5 6" key="1">
    <citation type="journal article" date="2020" name="Mol. Plant">
        <title>The Chromosome-Based Rubber Tree Genome Provides New Insights into Spurge Genome Evolution and Rubber Biosynthesis.</title>
        <authorList>
            <person name="Liu J."/>
            <person name="Shi C."/>
            <person name="Shi C.C."/>
            <person name="Li W."/>
            <person name="Zhang Q.J."/>
            <person name="Zhang Y."/>
            <person name="Li K."/>
            <person name="Lu H.F."/>
            <person name="Shi C."/>
            <person name="Zhu S.T."/>
            <person name="Xiao Z.Y."/>
            <person name="Nan H."/>
            <person name="Yue Y."/>
            <person name="Zhu X.G."/>
            <person name="Wu Y."/>
            <person name="Hong X.N."/>
            <person name="Fan G.Y."/>
            <person name="Tong Y."/>
            <person name="Zhang D."/>
            <person name="Mao C.L."/>
            <person name="Liu Y.L."/>
            <person name="Hao S.J."/>
            <person name="Liu W.Q."/>
            <person name="Lv M.Q."/>
            <person name="Zhang H.B."/>
            <person name="Liu Y."/>
            <person name="Hu-Tang G.R."/>
            <person name="Wang J.P."/>
            <person name="Wang J.H."/>
            <person name="Sun Y.H."/>
            <person name="Ni S.B."/>
            <person name="Chen W.B."/>
            <person name="Zhang X.C."/>
            <person name="Jiao Y.N."/>
            <person name="Eichler E.E."/>
            <person name="Li G.H."/>
            <person name="Liu X."/>
            <person name="Gao L.Z."/>
        </authorList>
    </citation>
    <scope>NUCLEOTIDE SEQUENCE [LARGE SCALE GENOMIC DNA]</scope>
    <source>
        <strain evidence="6">cv. GT1</strain>
        <tissue evidence="5">Leaf</tissue>
    </source>
</reference>
<feature type="region of interest" description="Disordered" evidence="2">
    <location>
        <begin position="1"/>
        <end position="33"/>
    </location>
</feature>
<feature type="domain" description="PGG" evidence="4">
    <location>
        <begin position="477"/>
        <end position="588"/>
    </location>
</feature>
<dbReference type="PROSITE" id="PS50088">
    <property type="entry name" value="ANK_REPEAT"/>
    <property type="match status" value="1"/>
</dbReference>
<feature type="transmembrane region" description="Helical" evidence="3">
    <location>
        <begin position="489"/>
        <end position="509"/>
    </location>
</feature>
<dbReference type="PANTHER" id="PTHR24177">
    <property type="entry name" value="CASKIN"/>
    <property type="match status" value="1"/>
</dbReference>
<proteinExistence type="predicted"/>
<protein>
    <recommendedName>
        <fullName evidence="4">PGG domain-containing protein</fullName>
    </recommendedName>
</protein>
<feature type="transmembrane region" description="Helical" evidence="3">
    <location>
        <begin position="602"/>
        <end position="626"/>
    </location>
</feature>
<feature type="transmembrane region" description="Helical" evidence="3">
    <location>
        <begin position="521"/>
        <end position="545"/>
    </location>
</feature>
<keyword evidence="3" id="KW-1133">Transmembrane helix</keyword>
<dbReference type="GO" id="GO:0016020">
    <property type="term" value="C:membrane"/>
    <property type="evidence" value="ECO:0007669"/>
    <property type="project" value="TreeGrafter"/>
</dbReference>
<evidence type="ECO:0000256" key="2">
    <source>
        <dbReference type="SAM" id="MobiDB-lite"/>
    </source>
</evidence>